<dbReference type="GO" id="GO:0008615">
    <property type="term" value="P:pyridoxine biosynthetic process"/>
    <property type="evidence" value="ECO:0007669"/>
    <property type="project" value="TreeGrafter"/>
</dbReference>
<evidence type="ECO:0000313" key="10">
    <source>
        <dbReference type="EMBL" id="CDR34768.1"/>
    </source>
</evidence>
<evidence type="ECO:0000256" key="1">
    <source>
        <dbReference type="ARBA" id="ARBA00004737"/>
    </source>
</evidence>
<dbReference type="GO" id="GO:0042823">
    <property type="term" value="P:pyridoxal phosphate biosynthetic process"/>
    <property type="evidence" value="ECO:0007669"/>
    <property type="project" value="InterPro"/>
</dbReference>
<dbReference type="SUPFAM" id="SSF51366">
    <property type="entry name" value="Ribulose-phoshate binding barrel"/>
    <property type="match status" value="1"/>
</dbReference>
<dbReference type="Proteomes" id="UP000031552">
    <property type="component" value="Unassembled WGS sequence"/>
</dbReference>
<evidence type="ECO:0000256" key="5">
    <source>
        <dbReference type="ARBA" id="ARBA00023239"/>
    </source>
</evidence>
<dbReference type="InterPro" id="IPR033755">
    <property type="entry name" value="PdxS/SNZ_N"/>
</dbReference>
<comment type="pathway">
    <text evidence="1">Cofactor biosynthesis; pyridoxal 5'-phosphate biosynthesis.</text>
</comment>
<evidence type="ECO:0000256" key="2">
    <source>
        <dbReference type="ARBA" id="ARBA00007281"/>
    </source>
</evidence>
<comment type="similarity">
    <text evidence="2 8">Belongs to the PdxS/SNZ family.</text>
</comment>
<feature type="domain" description="PdxS/SNZ N-terminal" evidence="9">
    <location>
        <begin position="16"/>
        <end position="216"/>
    </location>
</feature>
<evidence type="ECO:0000256" key="4">
    <source>
        <dbReference type="ARBA" id="ARBA00022898"/>
    </source>
</evidence>
<dbReference type="PANTHER" id="PTHR31829">
    <property type="entry name" value="PYRIDOXAL 5'-PHOSPHATE SYNTHASE SUBUNIT SNZ1-RELATED"/>
    <property type="match status" value="1"/>
</dbReference>
<proteinExistence type="inferred from homology"/>
<dbReference type="PROSITE" id="PS51129">
    <property type="entry name" value="PDXS_SNZ_2"/>
    <property type="match status" value="1"/>
</dbReference>
<dbReference type="InterPro" id="IPR011060">
    <property type="entry name" value="RibuloseP-bd_barrel"/>
</dbReference>
<protein>
    <recommendedName>
        <fullName evidence="3">pyridoxal 5'-phosphate synthase (glutamine hydrolyzing)</fullName>
        <ecNumber evidence="3">4.3.3.6</ecNumber>
    </recommendedName>
</protein>
<name>A0A090D2Z5_9BACT</name>
<comment type="caution">
    <text evidence="10">The sequence shown here is derived from an EMBL/GenBank/DDBJ whole genome shotgun (WGS) entry which is preliminary data.</text>
</comment>
<evidence type="ECO:0000259" key="9">
    <source>
        <dbReference type="Pfam" id="PF01680"/>
    </source>
</evidence>
<dbReference type="eggNOG" id="COG0214">
    <property type="taxonomic scope" value="Bacteria"/>
</dbReference>
<evidence type="ECO:0000256" key="7">
    <source>
        <dbReference type="ARBA" id="ARBA00047992"/>
    </source>
</evidence>
<keyword evidence="5 10" id="KW-0456">Lyase</keyword>
<evidence type="ECO:0000313" key="11">
    <source>
        <dbReference type="Proteomes" id="UP000031552"/>
    </source>
</evidence>
<sequence>MLTGKEGSFDLQKSSFEVKVGLAGMLKGGVIVDVTTAEEARMAEEAGAISVLAVSPSKDFSYPERMINPEAIQRIQEAVSIPVMVECCIGHTVEAQILEALFVDFIGESEKLTSVDETHHIDKHAFRIPFFSSARNLAECLKRVAEGASLIRTYTPKGQLNLAQIVGQLRAIRREIKWLASLDSQDLLGEVERMGVPYRLIKQVSQTGELPVPLFASYGVLNAADAALVLRLGAQSLFIDSEIFKNSNPLKALCSIVSAVNHANNPEILAKIAMGKFCDIDKTLRLLSRDQSI</sequence>
<dbReference type="PANTHER" id="PTHR31829:SF0">
    <property type="entry name" value="PYRIDOXAL 5'-PHOSPHATE SYNTHASE SUBUNIT SNZ1-RELATED"/>
    <property type="match status" value="1"/>
</dbReference>
<keyword evidence="4" id="KW-0663">Pyridoxal phosphate</keyword>
<dbReference type="InterPro" id="IPR013785">
    <property type="entry name" value="Aldolase_TIM"/>
</dbReference>
<dbReference type="GO" id="GO:0006520">
    <property type="term" value="P:amino acid metabolic process"/>
    <property type="evidence" value="ECO:0007669"/>
    <property type="project" value="TreeGrafter"/>
</dbReference>
<dbReference type="Gene3D" id="3.20.20.70">
    <property type="entry name" value="Aldolase class I"/>
    <property type="match status" value="1"/>
</dbReference>
<reference evidence="10" key="2">
    <citation type="submission" date="2014-09" db="EMBL/GenBank/DDBJ databases">
        <title>Criblamydia sequanensis harbors a mega-plasmid encoding arsenite resistance.</title>
        <authorList>
            <person name="Bertelli C."/>
            <person name="Goesmann A."/>
            <person name="Greub G."/>
        </authorList>
    </citation>
    <scope>NUCLEOTIDE SEQUENCE [LARGE SCALE GENOMIC DNA]</scope>
    <source>
        <strain evidence="10">CRIB-18</strain>
    </source>
</reference>
<evidence type="ECO:0000256" key="3">
    <source>
        <dbReference type="ARBA" id="ARBA00012084"/>
    </source>
</evidence>
<evidence type="ECO:0000256" key="8">
    <source>
        <dbReference type="PROSITE-ProRule" id="PRU00481"/>
    </source>
</evidence>
<gene>
    <name evidence="10" type="primary">pdxS</name>
    <name evidence="10" type="ORF">CSEC_1961</name>
</gene>
<dbReference type="EMBL" id="CCEJ010000009">
    <property type="protein sequence ID" value="CDR34768.1"/>
    <property type="molecule type" value="Genomic_DNA"/>
</dbReference>
<dbReference type="InterPro" id="IPR001852">
    <property type="entry name" value="PdxS/SNZ"/>
</dbReference>
<accession>A0A090D2Z5</accession>
<dbReference type="AlphaFoldDB" id="A0A090D2Z5"/>
<dbReference type="STRING" id="1437425.CSEC_1961"/>
<dbReference type="GO" id="GO:0036381">
    <property type="term" value="F:pyridoxal 5'-phosphate synthase (glutamine hydrolysing) activity"/>
    <property type="evidence" value="ECO:0007669"/>
    <property type="project" value="UniProtKB-EC"/>
</dbReference>
<organism evidence="10 11">
    <name type="scientific">Candidatus Criblamydia sequanensis CRIB-18</name>
    <dbReference type="NCBI Taxonomy" id="1437425"/>
    <lineage>
        <taxon>Bacteria</taxon>
        <taxon>Pseudomonadati</taxon>
        <taxon>Chlamydiota</taxon>
        <taxon>Chlamydiia</taxon>
        <taxon>Parachlamydiales</taxon>
        <taxon>Candidatus Criblamydiaceae</taxon>
        <taxon>Candidatus Criblamydia</taxon>
    </lineage>
</organism>
<dbReference type="EC" id="4.3.3.6" evidence="3"/>
<keyword evidence="6" id="KW-0704">Schiff base</keyword>
<reference evidence="10" key="1">
    <citation type="submission" date="2013-12" db="EMBL/GenBank/DDBJ databases">
        <authorList>
            <person name="Linke B."/>
        </authorList>
    </citation>
    <scope>NUCLEOTIDE SEQUENCE [LARGE SCALE GENOMIC DNA]</scope>
    <source>
        <strain evidence="10">CRIB-18</strain>
    </source>
</reference>
<dbReference type="OrthoDB" id="9772545at2"/>
<comment type="catalytic activity">
    <reaction evidence="7">
        <text>aldehydo-D-ribose 5-phosphate + D-glyceraldehyde 3-phosphate + L-glutamine = pyridoxal 5'-phosphate + L-glutamate + phosphate + 3 H2O + H(+)</text>
        <dbReference type="Rhea" id="RHEA:31507"/>
        <dbReference type="ChEBI" id="CHEBI:15377"/>
        <dbReference type="ChEBI" id="CHEBI:15378"/>
        <dbReference type="ChEBI" id="CHEBI:29985"/>
        <dbReference type="ChEBI" id="CHEBI:43474"/>
        <dbReference type="ChEBI" id="CHEBI:58273"/>
        <dbReference type="ChEBI" id="CHEBI:58359"/>
        <dbReference type="ChEBI" id="CHEBI:59776"/>
        <dbReference type="ChEBI" id="CHEBI:597326"/>
        <dbReference type="EC" id="4.3.3.6"/>
    </reaction>
</comment>
<dbReference type="Pfam" id="PF01680">
    <property type="entry name" value="SOR_SNZ"/>
    <property type="match status" value="1"/>
</dbReference>
<evidence type="ECO:0000256" key="6">
    <source>
        <dbReference type="ARBA" id="ARBA00023270"/>
    </source>
</evidence>
<keyword evidence="11" id="KW-1185">Reference proteome</keyword>
<dbReference type="RefSeq" id="WP_041018300.1">
    <property type="nucleotide sequence ID" value="NZ_CCEJ010000009.1"/>
</dbReference>